<feature type="compositionally biased region" description="Low complexity" evidence="1">
    <location>
        <begin position="756"/>
        <end position="770"/>
    </location>
</feature>
<evidence type="ECO:0000313" key="2">
    <source>
        <dbReference type="EMBL" id="TFY72312.1"/>
    </source>
</evidence>
<dbReference type="EMBL" id="SEOQ01000018">
    <property type="protein sequence ID" value="TFY72312.1"/>
    <property type="molecule type" value="Genomic_DNA"/>
</dbReference>
<feature type="compositionally biased region" description="Low complexity" evidence="1">
    <location>
        <begin position="580"/>
        <end position="594"/>
    </location>
</feature>
<evidence type="ECO:0000256" key="1">
    <source>
        <dbReference type="SAM" id="MobiDB-lite"/>
    </source>
</evidence>
<feature type="compositionally biased region" description="Acidic residues" evidence="1">
    <location>
        <begin position="606"/>
        <end position="621"/>
    </location>
</feature>
<feature type="compositionally biased region" description="Pro residues" evidence="1">
    <location>
        <begin position="831"/>
        <end position="843"/>
    </location>
</feature>
<feature type="region of interest" description="Disordered" evidence="1">
    <location>
        <begin position="358"/>
        <end position="850"/>
    </location>
</feature>
<name>A0A4Y9ZCL0_9AGAM</name>
<feature type="compositionally biased region" description="Basic and acidic residues" evidence="1">
    <location>
        <begin position="458"/>
        <end position="473"/>
    </location>
</feature>
<reference evidence="2 3" key="1">
    <citation type="submission" date="2019-02" db="EMBL/GenBank/DDBJ databases">
        <title>Genome sequencing of the rare red list fungi Dentipellis fragilis.</title>
        <authorList>
            <person name="Buettner E."/>
            <person name="Kellner H."/>
        </authorList>
    </citation>
    <scope>NUCLEOTIDE SEQUENCE [LARGE SCALE GENOMIC DNA]</scope>
    <source>
        <strain evidence="2 3">DSM 105465</strain>
    </source>
</reference>
<feature type="compositionally biased region" description="Polar residues" evidence="1">
    <location>
        <begin position="415"/>
        <end position="426"/>
    </location>
</feature>
<feature type="compositionally biased region" description="Low complexity" evidence="1">
    <location>
        <begin position="299"/>
        <end position="308"/>
    </location>
</feature>
<comment type="caution">
    <text evidence="2">The sequence shown here is derived from an EMBL/GenBank/DDBJ whole genome shotgun (WGS) entry which is preliminary data.</text>
</comment>
<protein>
    <submittedName>
        <fullName evidence="2">Uncharacterized protein</fullName>
    </submittedName>
</protein>
<evidence type="ECO:0000313" key="3">
    <source>
        <dbReference type="Proteomes" id="UP000298327"/>
    </source>
</evidence>
<dbReference type="Proteomes" id="UP000298327">
    <property type="component" value="Unassembled WGS sequence"/>
</dbReference>
<keyword evidence="3" id="KW-1185">Reference proteome</keyword>
<feature type="compositionally biased region" description="Basic residues" evidence="1">
    <location>
        <begin position="387"/>
        <end position="398"/>
    </location>
</feature>
<proteinExistence type="predicted"/>
<sequence>MLSLCRRLCSMFRRVARQAGHQADIHCQIEMKNHVPAPPSPPALAAPLPTPPSYPCAIALLPLRPHCATSALARLEQPRVLAPSLRGPNVPVIAPALPCRPVSLSCPCAPAPHRYTDHGRGVGCHPTRIRSYRASCVAEKDPGISRAETHELDMRDFVLPDMVSHTGMYDAAILVCSRSWVVVDITNRSRLLYAMAFKAGEADNWVVADSEDEDSFDLGEQPPRVELNMPQTVSQIETAPSVEVEKATAATYSTISTFTNPQPQPAGNSTISSYTPNVQYSNPPKARPRPRPIFKGSKSDSTAPTSDATSLILQTPSSERMPPPTVIVNNNSIPLTIPDKGSAAADFSLDIAERAKMRSRNAKKPLQREEVIELTSDEEMPAPPPKPKAKPKARPVKRAKVDHPNPGDVSIAESAATTIPVASSSFPLPPSDPYTSSPEKRAEILAGLNSPAQQTVVQEKKRVTIPRIQRESDGGIAGPAGVPMDIDQETTAPPPPFFAPSTEVQGPSRLEDDLPPVSAEKGKKAKKGAKKAADEGTAKAKPKAKASKTASKQLQVEVLIETSPKKGKGASKTVDHQAEASLPKPDSSSASKKNPASKKRRRVDDSDSELSAVDDSEEDELQLVPASKTKAKKPASRKAASGGTKGSKGKGKAVPVDEEPQARGQKRARTGRGAVLSEEEEAEVAQAPPSRNRSGKATDKDKGSKGTNDAELAQRDDPDARPLAKGKDKPNAPETPARSKENVSPESSNGSGAADSRPSSSTKEMTSSSSGRKYTFSRPSKPTPMQELIRRANSHPNSPFTPSPRASYHSPLAKTSKSLLRKIAPLHPNRKSPPPPLPPPPPPKKSKKMLQLEEKWEMELEESVEGWFALSDARTEGVEAG</sequence>
<organism evidence="2 3">
    <name type="scientific">Dentipellis fragilis</name>
    <dbReference type="NCBI Taxonomy" id="205917"/>
    <lineage>
        <taxon>Eukaryota</taxon>
        <taxon>Fungi</taxon>
        <taxon>Dikarya</taxon>
        <taxon>Basidiomycota</taxon>
        <taxon>Agaricomycotina</taxon>
        <taxon>Agaricomycetes</taxon>
        <taxon>Russulales</taxon>
        <taxon>Hericiaceae</taxon>
        <taxon>Dentipellis</taxon>
    </lineage>
</organism>
<feature type="region of interest" description="Disordered" evidence="1">
    <location>
        <begin position="256"/>
        <end position="308"/>
    </location>
</feature>
<dbReference type="STRING" id="205917.A0A4Y9ZCL0"/>
<gene>
    <name evidence="2" type="ORF">EVG20_g688</name>
</gene>
<feature type="compositionally biased region" description="Polar residues" evidence="1">
    <location>
        <begin position="256"/>
        <end position="282"/>
    </location>
</feature>
<dbReference type="AlphaFoldDB" id="A0A4Y9ZCL0"/>
<accession>A0A4Y9ZCL0</accession>
<dbReference type="OrthoDB" id="3271227at2759"/>
<feature type="compositionally biased region" description="Basic and acidic residues" evidence="1">
    <location>
        <begin position="712"/>
        <end position="743"/>
    </location>
</feature>